<evidence type="ECO:0008006" key="4">
    <source>
        <dbReference type="Google" id="ProtNLM"/>
    </source>
</evidence>
<keyword evidence="1" id="KW-0472">Membrane</keyword>
<dbReference type="RefSeq" id="WP_209977313.1">
    <property type="nucleotide sequence ID" value="NZ_JAGGLB010000035.1"/>
</dbReference>
<sequence>MKKIIGVSLIILGIMVSLATFDPLYVMYKEGQIYKTLDKKYFIDQPEFNTNQFEINDNRIEIIDTPKGNIVNLQVLINGKALFKPMDVPVSNDGDYARGVWVNILNIHNKQETNHQNDLTAIVQSMPPDAKSWNIYYINGQKKMETKHITNEDRLSKTNENISNDYLEIQLLKRSGVSMIGYASDINYASINPFATLIPRAIFVFGIVLIVIGILFFVSGRKSKKIN</sequence>
<comment type="caution">
    <text evidence="2">The sequence shown here is derived from an EMBL/GenBank/DDBJ whole genome shotgun (WGS) entry which is preliminary data.</text>
</comment>
<evidence type="ECO:0000313" key="3">
    <source>
        <dbReference type="Proteomes" id="UP001519287"/>
    </source>
</evidence>
<reference evidence="2 3" key="1">
    <citation type="submission" date="2021-03" db="EMBL/GenBank/DDBJ databases">
        <title>Genomic Encyclopedia of Type Strains, Phase IV (KMG-IV): sequencing the most valuable type-strain genomes for metagenomic binning, comparative biology and taxonomic classification.</title>
        <authorList>
            <person name="Goeker M."/>
        </authorList>
    </citation>
    <scope>NUCLEOTIDE SEQUENCE [LARGE SCALE GENOMIC DNA]</scope>
    <source>
        <strain evidence="2 3">DSM 26048</strain>
    </source>
</reference>
<evidence type="ECO:0000313" key="2">
    <source>
        <dbReference type="EMBL" id="MBP1995517.1"/>
    </source>
</evidence>
<evidence type="ECO:0000256" key="1">
    <source>
        <dbReference type="SAM" id="Phobius"/>
    </source>
</evidence>
<organism evidence="2 3">
    <name type="scientific">Paenibacillus eucommiae</name>
    <dbReference type="NCBI Taxonomy" id="1355755"/>
    <lineage>
        <taxon>Bacteria</taxon>
        <taxon>Bacillati</taxon>
        <taxon>Bacillota</taxon>
        <taxon>Bacilli</taxon>
        <taxon>Bacillales</taxon>
        <taxon>Paenibacillaceae</taxon>
        <taxon>Paenibacillus</taxon>
    </lineage>
</organism>
<dbReference type="Proteomes" id="UP001519287">
    <property type="component" value="Unassembled WGS sequence"/>
</dbReference>
<proteinExistence type="predicted"/>
<name>A0ABS4J6R4_9BACL</name>
<keyword evidence="1" id="KW-0812">Transmembrane</keyword>
<gene>
    <name evidence="2" type="ORF">J2Z66_007159</name>
</gene>
<accession>A0ABS4J6R4</accession>
<protein>
    <recommendedName>
        <fullName evidence="4">DUF3068 domain-containing protein</fullName>
    </recommendedName>
</protein>
<dbReference type="EMBL" id="JAGGLB010000035">
    <property type="protein sequence ID" value="MBP1995517.1"/>
    <property type="molecule type" value="Genomic_DNA"/>
</dbReference>
<feature type="transmembrane region" description="Helical" evidence="1">
    <location>
        <begin position="197"/>
        <end position="218"/>
    </location>
</feature>
<keyword evidence="3" id="KW-1185">Reference proteome</keyword>
<keyword evidence="1" id="KW-1133">Transmembrane helix</keyword>